<dbReference type="Pfam" id="PF01189">
    <property type="entry name" value="Methyltr_RsmB-F"/>
    <property type="match status" value="1"/>
</dbReference>
<dbReference type="PANTHER" id="PTHR22807:SF53">
    <property type="entry name" value="RIBOSOMAL RNA SMALL SUBUNIT METHYLTRANSFERASE B-RELATED"/>
    <property type="match status" value="1"/>
</dbReference>
<dbReference type="PROSITE" id="PS51686">
    <property type="entry name" value="SAM_MT_RSMB_NOP"/>
    <property type="match status" value="1"/>
</dbReference>
<evidence type="ECO:0000256" key="1">
    <source>
        <dbReference type="ARBA" id="ARBA00022603"/>
    </source>
</evidence>
<comment type="caution">
    <text evidence="7">The sequence shown here is derived from an EMBL/GenBank/DDBJ whole genome shotgun (WGS) entry which is preliminary data.</text>
</comment>
<dbReference type="SUPFAM" id="SSF53335">
    <property type="entry name" value="S-adenosyl-L-methionine-dependent methyltransferases"/>
    <property type="match status" value="1"/>
</dbReference>
<dbReference type="InterPro" id="IPR029063">
    <property type="entry name" value="SAM-dependent_MTases_sf"/>
</dbReference>
<dbReference type="EMBL" id="QKZL01000003">
    <property type="protein sequence ID" value="PZX18451.1"/>
    <property type="molecule type" value="Genomic_DNA"/>
</dbReference>
<protein>
    <submittedName>
        <fullName evidence="7">16S rRNA (Cytosine967-C5)-methyltransferase</fullName>
    </submittedName>
</protein>
<dbReference type="Pfam" id="PF22458">
    <property type="entry name" value="RsmF-B_ferredox"/>
    <property type="match status" value="1"/>
</dbReference>
<dbReference type="CDD" id="cd02440">
    <property type="entry name" value="AdoMet_MTases"/>
    <property type="match status" value="1"/>
</dbReference>
<keyword evidence="3 5" id="KW-0949">S-adenosyl-L-methionine</keyword>
<accession>A0A2W7NDH3</accession>
<name>A0A2W7NDH3_9RHOB</name>
<dbReference type="GO" id="GO:0001510">
    <property type="term" value="P:RNA methylation"/>
    <property type="evidence" value="ECO:0007669"/>
    <property type="project" value="InterPro"/>
</dbReference>
<dbReference type="InterPro" id="IPR001678">
    <property type="entry name" value="MeTrfase_RsmB-F_NOP2_dom"/>
</dbReference>
<dbReference type="Gene3D" id="3.40.50.150">
    <property type="entry name" value="Vaccinia Virus protein VP39"/>
    <property type="match status" value="1"/>
</dbReference>
<evidence type="ECO:0000256" key="4">
    <source>
        <dbReference type="ARBA" id="ARBA00022884"/>
    </source>
</evidence>
<dbReference type="AlphaFoldDB" id="A0A2W7NDH3"/>
<evidence type="ECO:0000256" key="2">
    <source>
        <dbReference type="ARBA" id="ARBA00022679"/>
    </source>
</evidence>
<evidence type="ECO:0000256" key="5">
    <source>
        <dbReference type="PROSITE-ProRule" id="PRU01023"/>
    </source>
</evidence>
<evidence type="ECO:0000259" key="6">
    <source>
        <dbReference type="PROSITE" id="PS51686"/>
    </source>
</evidence>
<dbReference type="PRINTS" id="PR02008">
    <property type="entry name" value="RCMTFAMILY"/>
</dbReference>
<comment type="similarity">
    <text evidence="5">Belongs to the class I-like SAM-binding methyltransferase superfamily. RsmB/NOP family.</text>
</comment>
<feature type="binding site" evidence="5">
    <location>
        <position position="288"/>
    </location>
    <ligand>
        <name>S-adenosyl-L-methionine</name>
        <dbReference type="ChEBI" id="CHEBI:59789"/>
    </ligand>
</feature>
<comment type="caution">
    <text evidence="5">Lacks conserved residue(s) required for the propagation of feature annotation.</text>
</comment>
<dbReference type="OrthoDB" id="9810297at2"/>
<gene>
    <name evidence="7" type="ORF">LX81_01084</name>
</gene>
<keyword evidence="8" id="KW-1185">Reference proteome</keyword>
<dbReference type="Proteomes" id="UP000248916">
    <property type="component" value="Unassembled WGS sequence"/>
</dbReference>
<proteinExistence type="inferred from homology"/>
<dbReference type="InterPro" id="IPR054728">
    <property type="entry name" value="RsmB-like_ferredoxin"/>
</dbReference>
<evidence type="ECO:0000313" key="7">
    <source>
        <dbReference type="EMBL" id="PZX18451.1"/>
    </source>
</evidence>
<organism evidence="7 8">
    <name type="scientific">Palleronia aestuarii</name>
    <dbReference type="NCBI Taxonomy" id="568105"/>
    <lineage>
        <taxon>Bacteria</taxon>
        <taxon>Pseudomonadati</taxon>
        <taxon>Pseudomonadota</taxon>
        <taxon>Alphaproteobacteria</taxon>
        <taxon>Rhodobacterales</taxon>
        <taxon>Roseobacteraceae</taxon>
        <taxon>Palleronia</taxon>
    </lineage>
</organism>
<reference evidence="7 8" key="1">
    <citation type="submission" date="2018-06" db="EMBL/GenBank/DDBJ databases">
        <title>Genomic Encyclopedia of Archaeal and Bacterial Type Strains, Phase II (KMG-II): from individual species to whole genera.</title>
        <authorList>
            <person name="Goeker M."/>
        </authorList>
    </citation>
    <scope>NUCLEOTIDE SEQUENCE [LARGE SCALE GENOMIC DNA]</scope>
    <source>
        <strain evidence="7 8">DSM 22009</strain>
    </source>
</reference>
<dbReference type="GO" id="GO:0008173">
    <property type="term" value="F:RNA methyltransferase activity"/>
    <property type="evidence" value="ECO:0007669"/>
    <property type="project" value="InterPro"/>
</dbReference>
<keyword evidence="4 5" id="KW-0694">RNA-binding</keyword>
<evidence type="ECO:0000256" key="3">
    <source>
        <dbReference type="ARBA" id="ARBA00022691"/>
    </source>
</evidence>
<dbReference type="Gene3D" id="3.30.70.1170">
    <property type="entry name" value="Sun protein, domain 3"/>
    <property type="match status" value="1"/>
</dbReference>
<dbReference type="PANTHER" id="PTHR22807">
    <property type="entry name" value="NOP2 YEAST -RELATED NOL1/NOP2/FMU SUN DOMAIN-CONTAINING"/>
    <property type="match status" value="1"/>
</dbReference>
<keyword evidence="2 5" id="KW-0808">Transferase</keyword>
<dbReference type="InterPro" id="IPR023267">
    <property type="entry name" value="RCMT"/>
</dbReference>
<evidence type="ECO:0000313" key="8">
    <source>
        <dbReference type="Proteomes" id="UP000248916"/>
    </source>
</evidence>
<feature type="active site" description="Nucleophile" evidence="5">
    <location>
        <position position="341"/>
    </location>
</feature>
<sequence length="388" mass="41539">MTPGARVQAAIECLDRIAEGQAAEQALLRWSRGARHAGSKDRAAVRDHVFDVLRRWWSTAAIGGGESGRARMIGLLRLDGHDTAAFFTGRGYDPAPIDEIEAASGHAPDPLAALDCPTWLADDLRSAFGEDFAPIMTSLQSRAPLFLRANLARTDREAAMEALARDGVASRAHDLSPTAIEVIDNPRMASRTTAFRDGLVEIQDAASQAVVDAIPLDGVGRILDYCAGGGGKSLALAARTDATIHAHDVAPERMRDIAPRAARSGVRIDVLGSAELRKQAPYDLVVVDAPCSGSGAWRRSPEGKIRFDRAELERLLALQREILERACTHVAPGGLLAYATCSLLPAENEMQISHLLNATPLAELKLSQSWTPLDGGDGFHLSVLQLAT</sequence>
<feature type="domain" description="SAM-dependent MTase RsmB/NOP-type" evidence="6">
    <location>
        <begin position="135"/>
        <end position="388"/>
    </location>
</feature>
<keyword evidence="1 5" id="KW-0489">Methyltransferase</keyword>
<dbReference type="RefSeq" id="WP_111536255.1">
    <property type="nucleotide sequence ID" value="NZ_QKZL01000003.1"/>
</dbReference>
<feature type="binding site" evidence="5">
    <location>
        <position position="248"/>
    </location>
    <ligand>
        <name>S-adenosyl-L-methionine</name>
        <dbReference type="ChEBI" id="CHEBI:59789"/>
    </ligand>
</feature>
<dbReference type="InterPro" id="IPR049560">
    <property type="entry name" value="MeTrfase_RsmB-F_NOP2_cat"/>
</dbReference>
<dbReference type="GO" id="GO:0003723">
    <property type="term" value="F:RNA binding"/>
    <property type="evidence" value="ECO:0007669"/>
    <property type="project" value="UniProtKB-UniRule"/>
</dbReference>